<dbReference type="EMBL" id="JBFTWV010000481">
    <property type="protein sequence ID" value="KAL2782372.1"/>
    <property type="molecule type" value="Genomic_DNA"/>
</dbReference>
<gene>
    <name evidence="1" type="ORF">BJX66DRAFT_345901</name>
</gene>
<proteinExistence type="predicted"/>
<comment type="caution">
    <text evidence="1">The sequence shown here is derived from an EMBL/GenBank/DDBJ whole genome shotgun (WGS) entry which is preliminary data.</text>
</comment>
<organism evidence="1 2">
    <name type="scientific">Aspergillus keveii</name>
    <dbReference type="NCBI Taxonomy" id="714993"/>
    <lineage>
        <taxon>Eukaryota</taxon>
        <taxon>Fungi</taxon>
        <taxon>Dikarya</taxon>
        <taxon>Ascomycota</taxon>
        <taxon>Pezizomycotina</taxon>
        <taxon>Eurotiomycetes</taxon>
        <taxon>Eurotiomycetidae</taxon>
        <taxon>Eurotiales</taxon>
        <taxon>Aspergillaceae</taxon>
        <taxon>Aspergillus</taxon>
        <taxon>Aspergillus subgen. Nidulantes</taxon>
    </lineage>
</organism>
<dbReference type="Proteomes" id="UP001610563">
    <property type="component" value="Unassembled WGS sequence"/>
</dbReference>
<evidence type="ECO:0000313" key="2">
    <source>
        <dbReference type="Proteomes" id="UP001610563"/>
    </source>
</evidence>
<evidence type="ECO:0000313" key="1">
    <source>
        <dbReference type="EMBL" id="KAL2782372.1"/>
    </source>
</evidence>
<reference evidence="1 2" key="1">
    <citation type="submission" date="2024-07" db="EMBL/GenBank/DDBJ databases">
        <title>Section-level genome sequencing and comparative genomics of Aspergillus sections Usti and Cavernicolus.</title>
        <authorList>
            <consortium name="Lawrence Berkeley National Laboratory"/>
            <person name="Nybo J.L."/>
            <person name="Vesth T.C."/>
            <person name="Theobald S."/>
            <person name="Frisvad J.C."/>
            <person name="Larsen T.O."/>
            <person name="Kjaerboelling I."/>
            <person name="Rothschild-Mancinelli K."/>
            <person name="Lyhne E.K."/>
            <person name="Kogle M.E."/>
            <person name="Barry K."/>
            <person name="Clum A."/>
            <person name="Na H."/>
            <person name="Ledsgaard L."/>
            <person name="Lin J."/>
            <person name="Lipzen A."/>
            <person name="Kuo A."/>
            <person name="Riley R."/>
            <person name="Mondo S."/>
            <person name="Labutti K."/>
            <person name="Haridas S."/>
            <person name="Pangalinan J."/>
            <person name="Salamov A.A."/>
            <person name="Simmons B.A."/>
            <person name="Magnuson J.K."/>
            <person name="Chen J."/>
            <person name="Drula E."/>
            <person name="Henrissat B."/>
            <person name="Wiebenga A."/>
            <person name="Lubbers R.J."/>
            <person name="Gomes A.C."/>
            <person name="Makela M.R."/>
            <person name="Stajich J."/>
            <person name="Grigoriev I.V."/>
            <person name="Mortensen U.H."/>
            <person name="De Vries R.P."/>
            <person name="Baker S.E."/>
            <person name="Andersen M.R."/>
        </authorList>
    </citation>
    <scope>NUCLEOTIDE SEQUENCE [LARGE SCALE GENOMIC DNA]</scope>
    <source>
        <strain evidence="1 2">CBS 209.92</strain>
    </source>
</reference>
<protein>
    <submittedName>
        <fullName evidence="1">Uncharacterized protein</fullName>
    </submittedName>
</protein>
<accession>A0ABR4FGK1</accession>
<sequence>MKLQGTEERCQEINAWDMVLQAQHGTCKEQFTKDQLRDFEQGWQLIAIHMILRAPIPAESNALNGLDHSSLVLLSDFLHSCDVIADITTEKVFFYRVTLQRRSLGIIFEVPLSVSV</sequence>
<keyword evidence="2" id="KW-1185">Reference proteome</keyword>
<name>A0ABR4FGK1_9EURO</name>